<gene>
    <name evidence="1" type="ORF">B0I00_1868</name>
</gene>
<reference evidence="1 2" key="1">
    <citation type="submission" date="2017-11" db="EMBL/GenBank/DDBJ databases">
        <title>Genomic Encyclopedia of Type Strains, Phase III (KMG-III): the genomes of soil and plant-associated and newly described type strains.</title>
        <authorList>
            <person name="Whitman W."/>
        </authorList>
    </citation>
    <scope>NUCLEOTIDE SEQUENCE [LARGE SCALE GENOMIC DNA]</scope>
    <source>
        <strain evidence="1 2">CGMCC 1.12274</strain>
    </source>
</reference>
<accession>A0A2N0HL39</accession>
<comment type="caution">
    <text evidence="1">The sequence shown here is derived from an EMBL/GenBank/DDBJ whole genome shotgun (WGS) entry which is preliminary data.</text>
</comment>
<keyword evidence="2" id="KW-1185">Reference proteome</keyword>
<name>A0A2N0HL39_9SPHN</name>
<sequence>MLKTAATFPFPGSAAFLRGPTGTEPQPCRILQRRADGQVTIAIDERFKTASSTRTVTAADLCATANEASAPVKRRRKAA</sequence>
<evidence type="ECO:0000313" key="2">
    <source>
        <dbReference type="Proteomes" id="UP000232587"/>
    </source>
</evidence>
<dbReference type="EMBL" id="PHUF01000003">
    <property type="protein sequence ID" value="PKB19629.1"/>
    <property type="molecule type" value="Genomic_DNA"/>
</dbReference>
<evidence type="ECO:0000313" key="1">
    <source>
        <dbReference type="EMBL" id="PKB19629.1"/>
    </source>
</evidence>
<dbReference type="RefSeq" id="WP_100867076.1">
    <property type="nucleotide sequence ID" value="NZ_PHUF01000003.1"/>
</dbReference>
<organism evidence="1 2">
    <name type="scientific">Novosphingobium kunmingense</name>
    <dbReference type="NCBI Taxonomy" id="1211806"/>
    <lineage>
        <taxon>Bacteria</taxon>
        <taxon>Pseudomonadati</taxon>
        <taxon>Pseudomonadota</taxon>
        <taxon>Alphaproteobacteria</taxon>
        <taxon>Sphingomonadales</taxon>
        <taxon>Sphingomonadaceae</taxon>
        <taxon>Novosphingobium</taxon>
    </lineage>
</organism>
<proteinExistence type="predicted"/>
<dbReference type="AlphaFoldDB" id="A0A2N0HL39"/>
<dbReference type="Proteomes" id="UP000232587">
    <property type="component" value="Unassembled WGS sequence"/>
</dbReference>
<protein>
    <submittedName>
        <fullName evidence="1">Uncharacterized protein</fullName>
    </submittedName>
</protein>